<accession>A0A8T0ERQ9</accession>
<protein>
    <submittedName>
        <fullName evidence="1">Uncharacterized protein</fullName>
    </submittedName>
</protein>
<evidence type="ECO:0000313" key="1">
    <source>
        <dbReference type="EMBL" id="KAF8777126.1"/>
    </source>
</evidence>
<evidence type="ECO:0000313" key="2">
    <source>
        <dbReference type="Proteomes" id="UP000807504"/>
    </source>
</evidence>
<sequence length="337" mass="38657">MRTDYQQNQAIKHASTLTDIYGSGETGVYMFDVDSAQSDYEDIKTKCILPDNNPFLDNFVASPIKLKATNPFLDNFDDFADVKKETNPFKINIYSNEKTLLLYQEVNEPPEIDPSWFEMDEPELIEIFENSKNIFSVLDNPSENDFATNPFLARNPFELTNKNPFKDAIIADNNPFSLISNEQKMSELNTCSCPKQDNLTLVASRPKHYLKRQVNKVASWLKSRNMVTNSPYGPDSGNLLNCFNKLTPEELQSCFQLIKNNYFNYKSDDIFGAIKELCHFDDAKRQYAYNKTVDGIIETSKKVCGDSDKTDDCSRDDDFLTCLYDNMNQLKQMGKCN</sequence>
<reference evidence="1" key="2">
    <citation type="submission" date="2020-06" db="EMBL/GenBank/DDBJ databases">
        <authorList>
            <person name="Sheffer M."/>
        </authorList>
    </citation>
    <scope>NUCLEOTIDE SEQUENCE</scope>
</reference>
<keyword evidence="2" id="KW-1185">Reference proteome</keyword>
<comment type="caution">
    <text evidence="1">The sequence shown here is derived from an EMBL/GenBank/DDBJ whole genome shotgun (WGS) entry which is preliminary data.</text>
</comment>
<name>A0A8T0ERQ9_ARGBR</name>
<reference evidence="1" key="1">
    <citation type="journal article" date="2020" name="bioRxiv">
        <title>Chromosome-level reference genome of the European wasp spider Argiope bruennichi: a resource for studies on range expansion and evolutionary adaptation.</title>
        <authorList>
            <person name="Sheffer M.M."/>
            <person name="Hoppe A."/>
            <person name="Krehenwinkel H."/>
            <person name="Uhl G."/>
            <person name="Kuss A.W."/>
            <person name="Jensen L."/>
            <person name="Jensen C."/>
            <person name="Gillespie R.G."/>
            <person name="Hoff K.J."/>
            <person name="Prost S."/>
        </authorList>
    </citation>
    <scope>NUCLEOTIDE SEQUENCE</scope>
</reference>
<gene>
    <name evidence="1" type="ORF">HNY73_014047</name>
</gene>
<dbReference type="Proteomes" id="UP000807504">
    <property type="component" value="Unassembled WGS sequence"/>
</dbReference>
<proteinExistence type="predicted"/>
<dbReference type="EMBL" id="JABXBU010002072">
    <property type="protein sequence ID" value="KAF8777126.1"/>
    <property type="molecule type" value="Genomic_DNA"/>
</dbReference>
<organism evidence="1 2">
    <name type="scientific">Argiope bruennichi</name>
    <name type="common">Wasp spider</name>
    <name type="synonym">Aranea bruennichi</name>
    <dbReference type="NCBI Taxonomy" id="94029"/>
    <lineage>
        <taxon>Eukaryota</taxon>
        <taxon>Metazoa</taxon>
        <taxon>Ecdysozoa</taxon>
        <taxon>Arthropoda</taxon>
        <taxon>Chelicerata</taxon>
        <taxon>Arachnida</taxon>
        <taxon>Araneae</taxon>
        <taxon>Araneomorphae</taxon>
        <taxon>Entelegynae</taxon>
        <taxon>Araneoidea</taxon>
        <taxon>Araneidae</taxon>
        <taxon>Argiope</taxon>
    </lineage>
</organism>
<dbReference type="AlphaFoldDB" id="A0A8T0ERQ9"/>